<keyword evidence="5 9" id="KW-0472">Membrane</keyword>
<feature type="transmembrane region" description="Helical" evidence="9">
    <location>
        <begin position="76"/>
        <end position="93"/>
    </location>
</feature>
<dbReference type="InterPro" id="IPR051617">
    <property type="entry name" value="UNC-93-like_regulator"/>
</dbReference>
<keyword evidence="4 9" id="KW-1133">Transmembrane helix</keyword>
<accession>A0A9N9XFU4</accession>
<evidence type="ECO:0000256" key="3">
    <source>
        <dbReference type="ARBA" id="ARBA00022692"/>
    </source>
</evidence>
<dbReference type="GO" id="GO:0016020">
    <property type="term" value="C:membrane"/>
    <property type="evidence" value="ECO:0007669"/>
    <property type="project" value="UniProtKB-SubCell"/>
</dbReference>
<feature type="transmembrane region" description="Helical" evidence="9">
    <location>
        <begin position="295"/>
        <end position="314"/>
    </location>
</feature>
<feature type="transmembrane region" description="Helical" evidence="9">
    <location>
        <begin position="137"/>
        <end position="157"/>
    </location>
</feature>
<dbReference type="AlphaFoldDB" id="A0A9N9XFU4"/>
<dbReference type="PANTHER" id="PTHR23294">
    <property type="entry name" value="ET TRANSLATION PRODUCT-RELATED"/>
    <property type="match status" value="1"/>
</dbReference>
<feature type="transmembrane region" description="Helical" evidence="9">
    <location>
        <begin position="99"/>
        <end position="116"/>
    </location>
</feature>
<feature type="transmembrane region" description="Helical" evidence="9">
    <location>
        <begin position="7"/>
        <end position="28"/>
    </location>
</feature>
<feature type="transmembrane region" description="Helical" evidence="9">
    <location>
        <begin position="48"/>
        <end position="64"/>
    </location>
</feature>
<feature type="transmembrane region" description="Helical" evidence="9">
    <location>
        <begin position="393"/>
        <end position="412"/>
    </location>
</feature>
<evidence type="ECO:0000256" key="5">
    <source>
        <dbReference type="ARBA" id="ARBA00023136"/>
    </source>
</evidence>
<dbReference type="Gene3D" id="1.20.1250.20">
    <property type="entry name" value="MFS general substrate transporter like domains"/>
    <property type="match status" value="1"/>
</dbReference>
<dbReference type="OrthoDB" id="196103at2759"/>
<protein>
    <recommendedName>
        <fullName evidence="7">UNC93-like protein MFSD11</fullName>
    </recommendedName>
    <alternativeName>
        <fullName evidence="8">Major facilitator superfamily domain-containing protein 11</fullName>
    </alternativeName>
</protein>
<dbReference type="EMBL" id="OU898282">
    <property type="protein sequence ID" value="CAG9837663.1"/>
    <property type="molecule type" value="Genomic_DNA"/>
</dbReference>
<reference evidence="10" key="1">
    <citation type="submission" date="2022-01" db="EMBL/GenBank/DDBJ databases">
        <authorList>
            <person name="King R."/>
        </authorList>
    </citation>
    <scope>NUCLEOTIDE SEQUENCE</scope>
</reference>
<feature type="transmembrane region" description="Helical" evidence="9">
    <location>
        <begin position="169"/>
        <end position="189"/>
    </location>
</feature>
<keyword evidence="11" id="KW-1185">Reference proteome</keyword>
<evidence type="ECO:0000256" key="9">
    <source>
        <dbReference type="SAM" id="Phobius"/>
    </source>
</evidence>
<feature type="transmembrane region" description="Helical" evidence="9">
    <location>
        <begin position="367"/>
        <end position="387"/>
    </location>
</feature>
<keyword evidence="3 9" id="KW-0812">Transmembrane</keyword>
<feature type="transmembrane region" description="Helical" evidence="9">
    <location>
        <begin position="261"/>
        <end position="283"/>
    </location>
</feature>
<sequence length="438" mass="48159">MDNNLRNVFLLGVGFLLLMTGTFTLFNIQKTIVDSIQKEDSSFTENGYYSLALNNAFYALFNWITPSVIHLIGSKYSMCLGVIFNIMFILQFLIPKVWLLYTISALIGLGTSLLWIGEGNYITLNSTKDTISRNSGIFTFLSNFSMIFGNILIMFAFSGKEVINEATRTYVILSLAGVCSAGLIVFCLLSQPTQKKDTNEEDIKVEGPVEAFVSATKLFITRKMLLLSFIFLYAGLEMGFFSGVYSSCVGFTKKFENRKQLVGISGILIGVGEVFGGGVLSLFGQKLLKLGRSNLAILACSIHTLCFALIFINLPNSSTFSDTDEEAVIESSVAIAMFCAFLLGLGDSVFINVIYSLLGTVYSENSACAFAIFQFFQAIGIVINFVTAPVLGLYYQLAILFVLGLTSTTCYIRVNLSYTKANFEIDTSKKMSDCKESS</sequence>
<evidence type="ECO:0000313" key="11">
    <source>
        <dbReference type="Proteomes" id="UP001153709"/>
    </source>
</evidence>
<comment type="subcellular location">
    <subcellularLocation>
        <location evidence="1">Membrane</location>
        <topology evidence="1">Multi-pass membrane protein</topology>
    </subcellularLocation>
</comment>
<dbReference type="SUPFAM" id="SSF103473">
    <property type="entry name" value="MFS general substrate transporter"/>
    <property type="match status" value="1"/>
</dbReference>
<evidence type="ECO:0000256" key="2">
    <source>
        <dbReference type="ARBA" id="ARBA00009172"/>
    </source>
</evidence>
<evidence type="ECO:0000256" key="1">
    <source>
        <dbReference type="ARBA" id="ARBA00004141"/>
    </source>
</evidence>
<dbReference type="InterPro" id="IPR036259">
    <property type="entry name" value="MFS_trans_sf"/>
</dbReference>
<dbReference type="PANTHER" id="PTHR23294:SF0">
    <property type="entry name" value="UNC93-LIKE PROTEIN MFSD11"/>
    <property type="match status" value="1"/>
</dbReference>
<name>A0A9N9XFU4_DIABA</name>
<feature type="transmembrane region" description="Helical" evidence="9">
    <location>
        <begin position="334"/>
        <end position="355"/>
    </location>
</feature>
<evidence type="ECO:0000256" key="7">
    <source>
        <dbReference type="ARBA" id="ARBA00040302"/>
    </source>
</evidence>
<evidence type="ECO:0000256" key="4">
    <source>
        <dbReference type="ARBA" id="ARBA00022989"/>
    </source>
</evidence>
<evidence type="ECO:0000256" key="6">
    <source>
        <dbReference type="ARBA" id="ARBA00023180"/>
    </source>
</evidence>
<dbReference type="Pfam" id="PF05978">
    <property type="entry name" value="UNC-93"/>
    <property type="match status" value="1"/>
</dbReference>
<gene>
    <name evidence="10" type="ORF">DIABBA_LOCUS10629</name>
</gene>
<organism evidence="10 11">
    <name type="scientific">Diabrotica balteata</name>
    <name type="common">Banded cucumber beetle</name>
    <dbReference type="NCBI Taxonomy" id="107213"/>
    <lineage>
        <taxon>Eukaryota</taxon>
        <taxon>Metazoa</taxon>
        <taxon>Ecdysozoa</taxon>
        <taxon>Arthropoda</taxon>
        <taxon>Hexapoda</taxon>
        <taxon>Insecta</taxon>
        <taxon>Pterygota</taxon>
        <taxon>Neoptera</taxon>
        <taxon>Endopterygota</taxon>
        <taxon>Coleoptera</taxon>
        <taxon>Polyphaga</taxon>
        <taxon>Cucujiformia</taxon>
        <taxon>Chrysomeloidea</taxon>
        <taxon>Chrysomelidae</taxon>
        <taxon>Galerucinae</taxon>
        <taxon>Diabroticina</taxon>
        <taxon>Diabroticites</taxon>
        <taxon>Diabrotica</taxon>
    </lineage>
</organism>
<evidence type="ECO:0000256" key="8">
    <source>
        <dbReference type="ARBA" id="ARBA00041910"/>
    </source>
</evidence>
<comment type="similarity">
    <text evidence="2">Belongs to the unc-93 family.</text>
</comment>
<feature type="transmembrane region" description="Helical" evidence="9">
    <location>
        <begin position="224"/>
        <end position="241"/>
    </location>
</feature>
<keyword evidence="6" id="KW-0325">Glycoprotein</keyword>
<evidence type="ECO:0000313" key="10">
    <source>
        <dbReference type="EMBL" id="CAG9837663.1"/>
    </source>
</evidence>
<dbReference type="Proteomes" id="UP001153709">
    <property type="component" value="Chromosome 7"/>
</dbReference>
<dbReference type="InterPro" id="IPR010291">
    <property type="entry name" value="Ion_channel_UNC-93"/>
</dbReference>
<proteinExistence type="inferred from homology"/>